<name>A0A6P8ARF5_PYRGI</name>
<reference evidence="3" key="2">
    <citation type="submission" date="2019-10" db="EMBL/GenBank/DDBJ databases">
        <authorList>
            <consortium name="NCBI Genome Project"/>
        </authorList>
    </citation>
    <scope>NUCLEOTIDE SEQUENCE</scope>
    <source>
        <strain evidence="3">NI907</strain>
    </source>
</reference>
<feature type="compositionally biased region" description="Polar residues" evidence="1">
    <location>
        <begin position="154"/>
        <end position="163"/>
    </location>
</feature>
<feature type="compositionally biased region" description="Polar residues" evidence="1">
    <location>
        <begin position="180"/>
        <end position="189"/>
    </location>
</feature>
<feature type="region of interest" description="Disordered" evidence="1">
    <location>
        <begin position="259"/>
        <end position="363"/>
    </location>
</feature>
<feature type="compositionally biased region" description="Basic and acidic residues" evidence="1">
    <location>
        <begin position="284"/>
        <end position="301"/>
    </location>
</feature>
<accession>A0A6P8ARF5</accession>
<feature type="compositionally biased region" description="Polar residues" evidence="1">
    <location>
        <begin position="452"/>
        <end position="487"/>
    </location>
</feature>
<reference evidence="3" key="3">
    <citation type="submission" date="2025-08" db="UniProtKB">
        <authorList>
            <consortium name="RefSeq"/>
        </authorList>
    </citation>
    <scope>IDENTIFICATION</scope>
    <source>
        <strain evidence="3">NI907</strain>
    </source>
</reference>
<dbReference type="GeneID" id="41964060"/>
<keyword evidence="2" id="KW-1185">Reference proteome</keyword>
<feature type="region of interest" description="Disordered" evidence="1">
    <location>
        <begin position="443"/>
        <end position="515"/>
    </location>
</feature>
<evidence type="ECO:0000313" key="2">
    <source>
        <dbReference type="Proteomes" id="UP000515153"/>
    </source>
</evidence>
<dbReference type="Proteomes" id="UP000515153">
    <property type="component" value="Unplaced"/>
</dbReference>
<feature type="compositionally biased region" description="Low complexity" evidence="1">
    <location>
        <begin position="497"/>
        <end position="515"/>
    </location>
</feature>
<dbReference type="KEGG" id="pgri:PgNI_09164"/>
<feature type="region of interest" description="Disordered" evidence="1">
    <location>
        <begin position="107"/>
        <end position="244"/>
    </location>
</feature>
<feature type="compositionally biased region" description="Acidic residues" evidence="1">
    <location>
        <begin position="271"/>
        <end position="283"/>
    </location>
</feature>
<organism evidence="2 3">
    <name type="scientific">Pyricularia grisea</name>
    <name type="common">Crabgrass-specific blast fungus</name>
    <name type="synonym">Magnaporthe grisea</name>
    <dbReference type="NCBI Taxonomy" id="148305"/>
    <lineage>
        <taxon>Eukaryota</taxon>
        <taxon>Fungi</taxon>
        <taxon>Dikarya</taxon>
        <taxon>Ascomycota</taxon>
        <taxon>Pezizomycotina</taxon>
        <taxon>Sordariomycetes</taxon>
        <taxon>Sordariomycetidae</taxon>
        <taxon>Magnaporthales</taxon>
        <taxon>Pyriculariaceae</taxon>
        <taxon>Pyricularia</taxon>
    </lineage>
</organism>
<protein>
    <submittedName>
        <fullName evidence="3">Uncharacterized protein</fullName>
    </submittedName>
</protein>
<dbReference type="AlphaFoldDB" id="A0A6P8ARF5"/>
<evidence type="ECO:0000256" key="1">
    <source>
        <dbReference type="SAM" id="MobiDB-lite"/>
    </source>
</evidence>
<gene>
    <name evidence="3" type="ORF">PgNI_09164</name>
</gene>
<reference evidence="3" key="1">
    <citation type="journal article" date="2019" name="Mol. Biol. Evol.">
        <title>Blast fungal genomes show frequent chromosomal changes, gene gains and losses, and effector gene turnover.</title>
        <authorList>
            <person name="Gomez Luciano L.B."/>
            <person name="Jason Tsai I."/>
            <person name="Chuma I."/>
            <person name="Tosa Y."/>
            <person name="Chen Y.H."/>
            <person name="Li J.Y."/>
            <person name="Li M.Y."/>
            <person name="Jade Lu M.Y."/>
            <person name="Nakayashiki H."/>
            <person name="Li W.H."/>
        </authorList>
    </citation>
    <scope>NUCLEOTIDE SEQUENCE</scope>
    <source>
        <strain evidence="3">NI907</strain>
    </source>
</reference>
<sequence length="515" mass="59020">MEHPRTDDDPWRPGWNPRRLATLTRPDPRYYRYVPDLSGYFVVAHYQTPDWRPGEGDPGSIRWLREEAPDLIVDGRLRVNREDVSGETRSCLAGGGGVGAIEGRVRAQEHQKSPSSAPPVARPFGGRPGWGGGESTCDQSYGVARDYPQHGRQGWQTGENKSQPHLHQRHRNLENREVQDQQSRFQHSMEQADSRKYAPLQHQQQRPTPPRHPSNESSDDPRRSWIWPETSEVASSGQQPDPRHMRISRDVLAEIHRFPMGHPQSPWGWPEDSDGSGVMEEESIEMREARRRHNAEIEKRAPHPKRYIRPSSPSAGNWGLRRDSRDGLTSSSNSSSAGFPMKMPQWPGAQERFAGSRDSPSYLHGARRISHESLEYTDSSGSGETHDQRRGNYVYGDFEERASGAGAWQSHCLENRFATLQVGRDEGHYVDNSAPRAAWDGHYRRREPVPFQPQSRNQPLFGNHCSSNSLPPWHQSFQKNGQMRNSWPQEDQRRQQPRMQQQQQLQAQRYPPSDF</sequence>
<evidence type="ECO:0000313" key="3">
    <source>
        <dbReference type="RefSeq" id="XP_030977480.1"/>
    </source>
</evidence>
<dbReference type="RefSeq" id="XP_030977480.1">
    <property type="nucleotide sequence ID" value="XM_031129152.1"/>
</dbReference>
<proteinExistence type="predicted"/>